<protein>
    <recommendedName>
        <fullName evidence="3">Ester cyclase</fullName>
    </recommendedName>
</protein>
<evidence type="ECO:0000313" key="1">
    <source>
        <dbReference type="EMBL" id="KZM75675.1"/>
    </source>
</evidence>
<dbReference type="Pfam" id="PF07366">
    <property type="entry name" value="SnoaL"/>
    <property type="match status" value="1"/>
</dbReference>
<dbReference type="EMBL" id="LWGR01000003">
    <property type="protein sequence ID" value="KZM75675.1"/>
    <property type="molecule type" value="Genomic_DNA"/>
</dbReference>
<evidence type="ECO:0000313" key="2">
    <source>
        <dbReference type="Proteomes" id="UP000076512"/>
    </source>
</evidence>
<dbReference type="SUPFAM" id="SSF54427">
    <property type="entry name" value="NTF2-like"/>
    <property type="match status" value="1"/>
</dbReference>
<organism evidence="1 2">
    <name type="scientific">Nocardia terpenica</name>
    <dbReference type="NCBI Taxonomy" id="455432"/>
    <lineage>
        <taxon>Bacteria</taxon>
        <taxon>Bacillati</taxon>
        <taxon>Actinomycetota</taxon>
        <taxon>Actinomycetes</taxon>
        <taxon>Mycobacteriales</taxon>
        <taxon>Nocardiaceae</taxon>
        <taxon>Nocardia</taxon>
    </lineage>
</organism>
<name>A0A161WQS5_9NOCA</name>
<dbReference type="Proteomes" id="UP000076512">
    <property type="component" value="Unassembled WGS sequence"/>
</dbReference>
<dbReference type="RefSeq" id="WP_067583487.1">
    <property type="nucleotide sequence ID" value="NZ_JABMCZ010000001.1"/>
</dbReference>
<comment type="caution">
    <text evidence="1">The sequence shown here is derived from an EMBL/GenBank/DDBJ whole genome shotgun (WGS) entry which is preliminary data.</text>
</comment>
<reference evidence="1 2" key="1">
    <citation type="submission" date="2016-04" db="EMBL/GenBank/DDBJ databases">
        <authorList>
            <person name="Evans L.H."/>
            <person name="Alamgir A."/>
            <person name="Owens N."/>
            <person name="Weber N.D."/>
            <person name="Virtaneva K."/>
            <person name="Barbian K."/>
            <person name="Babar A."/>
            <person name="Rosenke K."/>
        </authorList>
    </citation>
    <scope>NUCLEOTIDE SEQUENCE [LARGE SCALE GENOMIC DNA]</scope>
    <source>
        <strain evidence="1 2">IFM 0406</strain>
    </source>
</reference>
<sequence>MTEATQRPYFDLLPSFDALRRRDLGDAPWWDDDSVYDLGSRGVRRGRTEIRGYFDEMLCAFPDFDIEIRRVVTEGSSRAVQWEAVGTFTGGPFQGVSPTGTRVTFHGLDLIEFDGPVIRSCWEYSDPLSFARQVGLVPADNSAADAMLRGAFNVRTRLGGVLRRPGR</sequence>
<gene>
    <name evidence="1" type="ORF">AWN90_20195</name>
</gene>
<dbReference type="Gene3D" id="3.10.450.50">
    <property type="match status" value="1"/>
</dbReference>
<dbReference type="AlphaFoldDB" id="A0A161WQS5"/>
<dbReference type="GO" id="GO:0030638">
    <property type="term" value="P:polyketide metabolic process"/>
    <property type="evidence" value="ECO:0007669"/>
    <property type="project" value="InterPro"/>
</dbReference>
<dbReference type="OrthoDB" id="129343at2"/>
<evidence type="ECO:0008006" key="3">
    <source>
        <dbReference type="Google" id="ProtNLM"/>
    </source>
</evidence>
<keyword evidence="2" id="KW-1185">Reference proteome</keyword>
<proteinExistence type="predicted"/>
<dbReference type="STRING" id="455432.AWN90_20195"/>
<dbReference type="InterPro" id="IPR032710">
    <property type="entry name" value="NTF2-like_dom_sf"/>
</dbReference>
<dbReference type="InterPro" id="IPR009959">
    <property type="entry name" value="Cyclase_SnoaL-like"/>
</dbReference>
<accession>A0A161WQS5</accession>